<organism evidence="1 2">
    <name type="scientific">Desmophyllum pertusum</name>
    <dbReference type="NCBI Taxonomy" id="174260"/>
    <lineage>
        <taxon>Eukaryota</taxon>
        <taxon>Metazoa</taxon>
        <taxon>Cnidaria</taxon>
        <taxon>Anthozoa</taxon>
        <taxon>Hexacorallia</taxon>
        <taxon>Scleractinia</taxon>
        <taxon>Caryophylliina</taxon>
        <taxon>Caryophylliidae</taxon>
        <taxon>Desmophyllum</taxon>
    </lineage>
</organism>
<dbReference type="AlphaFoldDB" id="A0A9W9Z4D6"/>
<proteinExistence type="predicted"/>
<keyword evidence="2" id="KW-1185">Reference proteome</keyword>
<accession>A0A9W9Z4D6</accession>
<dbReference type="Proteomes" id="UP001163046">
    <property type="component" value="Unassembled WGS sequence"/>
</dbReference>
<name>A0A9W9Z4D6_9CNID</name>
<comment type="caution">
    <text evidence="1">The sequence shown here is derived from an EMBL/GenBank/DDBJ whole genome shotgun (WGS) entry which is preliminary data.</text>
</comment>
<protein>
    <submittedName>
        <fullName evidence="1">Uncharacterized protein</fullName>
    </submittedName>
</protein>
<reference evidence="1" key="1">
    <citation type="submission" date="2023-01" db="EMBL/GenBank/DDBJ databases">
        <title>Genome assembly of the deep-sea coral Lophelia pertusa.</title>
        <authorList>
            <person name="Herrera S."/>
            <person name="Cordes E."/>
        </authorList>
    </citation>
    <scope>NUCLEOTIDE SEQUENCE</scope>
    <source>
        <strain evidence="1">USNM1676648</strain>
        <tissue evidence="1">Polyp</tissue>
    </source>
</reference>
<evidence type="ECO:0000313" key="1">
    <source>
        <dbReference type="EMBL" id="KAJ7374842.1"/>
    </source>
</evidence>
<sequence length="109" mass="12495">MQHSFIPAKRKHQHELTFSAESGGNGIPTGVWVTGRSGQSKATTFVLKHCPRQIGSRYRLVTTIHWKHNQSYTLAVKSNQLTIEVRPGWESFECLLFNKLYSKYSRTCI</sequence>
<evidence type="ECO:0000313" key="2">
    <source>
        <dbReference type="Proteomes" id="UP001163046"/>
    </source>
</evidence>
<dbReference type="EMBL" id="MU826827">
    <property type="protein sequence ID" value="KAJ7374842.1"/>
    <property type="molecule type" value="Genomic_DNA"/>
</dbReference>
<gene>
    <name evidence="1" type="ORF">OS493_005195</name>
</gene>